<dbReference type="Proteomes" id="UP000008457">
    <property type="component" value="Chromosome"/>
</dbReference>
<dbReference type="GO" id="GO:0005524">
    <property type="term" value="F:ATP binding"/>
    <property type="evidence" value="ECO:0007669"/>
    <property type="project" value="UniProtKB-KW"/>
</dbReference>
<dbReference type="InterPro" id="IPR027417">
    <property type="entry name" value="P-loop_NTPase"/>
</dbReference>
<evidence type="ECO:0000259" key="4">
    <source>
        <dbReference type="SMART" id="SM00382"/>
    </source>
</evidence>
<name>F3ZVN9_MAHA5</name>
<feature type="domain" description="AAA+ ATPase" evidence="4">
    <location>
        <begin position="102"/>
        <end position="237"/>
    </location>
</feature>
<dbReference type="KEGG" id="mas:Mahau_2265"/>
<reference evidence="5 6" key="2">
    <citation type="journal article" date="2011" name="Stand. Genomic Sci.">
        <title>Complete genome sequence of Mahella australiensis type strain (50-1 BON).</title>
        <authorList>
            <person name="Sikorski J."/>
            <person name="Teshima H."/>
            <person name="Nolan M."/>
            <person name="Lucas S."/>
            <person name="Hammon N."/>
            <person name="Deshpande S."/>
            <person name="Cheng J.F."/>
            <person name="Pitluck S."/>
            <person name="Liolios K."/>
            <person name="Pagani I."/>
            <person name="Ivanova N."/>
            <person name="Huntemann M."/>
            <person name="Mavromatis K."/>
            <person name="Ovchinikova G."/>
            <person name="Pati A."/>
            <person name="Tapia R."/>
            <person name="Han C."/>
            <person name="Goodwin L."/>
            <person name="Chen A."/>
            <person name="Palaniappan K."/>
            <person name="Land M."/>
            <person name="Hauser L."/>
            <person name="Ngatchou-Djao O.D."/>
            <person name="Rohde M."/>
            <person name="Pukall R."/>
            <person name="Spring S."/>
            <person name="Abt B."/>
            <person name="Goker M."/>
            <person name="Detter J.C."/>
            <person name="Woyke T."/>
            <person name="Bristow J."/>
            <person name="Markowitz V."/>
            <person name="Hugenholtz P."/>
            <person name="Eisen J.A."/>
            <person name="Kyrpides N.C."/>
            <person name="Klenk H.P."/>
            <person name="Lapidus A."/>
        </authorList>
    </citation>
    <scope>NUCLEOTIDE SEQUENCE [LARGE SCALE GENOMIC DNA]</scope>
    <source>
        <strain evidence="6">DSM 15567 / CIP 107919 / 50-1 BON</strain>
    </source>
</reference>
<dbReference type="Pfam" id="PF01695">
    <property type="entry name" value="IstB_IS21"/>
    <property type="match status" value="1"/>
</dbReference>
<comment type="similarity">
    <text evidence="1">Belongs to the IS21/IS1162 putative ATP-binding protein family.</text>
</comment>
<reference evidence="6" key="1">
    <citation type="submission" date="2010-11" db="EMBL/GenBank/DDBJ databases">
        <title>The complete genome of Mahella australiensis DSM 15567.</title>
        <authorList>
            <consortium name="US DOE Joint Genome Institute (JGI-PGF)"/>
            <person name="Lucas S."/>
            <person name="Copeland A."/>
            <person name="Lapidus A."/>
            <person name="Bruce D."/>
            <person name="Goodwin L."/>
            <person name="Pitluck S."/>
            <person name="Kyrpides N."/>
            <person name="Mavromatis K."/>
            <person name="Pagani I."/>
            <person name="Ivanova N."/>
            <person name="Teshima H."/>
            <person name="Brettin T."/>
            <person name="Detter J.C."/>
            <person name="Han C."/>
            <person name="Tapia R."/>
            <person name="Land M."/>
            <person name="Hauser L."/>
            <person name="Markowitz V."/>
            <person name="Cheng J.-F."/>
            <person name="Hugenholtz P."/>
            <person name="Woyke T."/>
            <person name="Wu D."/>
            <person name="Spring S."/>
            <person name="Pukall R."/>
            <person name="Steenblock K."/>
            <person name="Schneider S."/>
            <person name="Klenk H.-P."/>
            <person name="Eisen J.A."/>
        </authorList>
    </citation>
    <scope>NUCLEOTIDE SEQUENCE [LARGE SCALE GENOMIC DNA]</scope>
    <source>
        <strain evidence="6">DSM 15567 / CIP 107919 / 50-1 BON</strain>
    </source>
</reference>
<dbReference type="OrthoDB" id="9776217at2"/>
<accession>F3ZVN9</accession>
<dbReference type="InterPro" id="IPR028350">
    <property type="entry name" value="DNAC/IstB-like"/>
</dbReference>
<dbReference type="PIRSF" id="PIRSF003073">
    <property type="entry name" value="DNAC_TnpB_IstB"/>
    <property type="match status" value="1"/>
</dbReference>
<dbReference type="AlphaFoldDB" id="F3ZVN9"/>
<dbReference type="RefSeq" id="WP_013781859.1">
    <property type="nucleotide sequence ID" value="NC_015520.1"/>
</dbReference>
<keyword evidence="6" id="KW-1185">Reference proteome</keyword>
<organism evidence="5 6">
    <name type="scientific">Mahella australiensis (strain DSM 15567 / CIP 107919 / 50-1 BON)</name>
    <dbReference type="NCBI Taxonomy" id="697281"/>
    <lineage>
        <taxon>Bacteria</taxon>
        <taxon>Bacillati</taxon>
        <taxon>Bacillota</taxon>
        <taxon>Clostridia</taxon>
        <taxon>Thermoanaerobacterales</taxon>
        <taxon>Thermoanaerobacterales Family IV. Incertae Sedis</taxon>
        <taxon>Mahella</taxon>
    </lineage>
</organism>
<dbReference type="eggNOG" id="COG1484">
    <property type="taxonomic scope" value="Bacteria"/>
</dbReference>
<evidence type="ECO:0000256" key="2">
    <source>
        <dbReference type="ARBA" id="ARBA00022741"/>
    </source>
</evidence>
<dbReference type="NCBIfam" id="NF038214">
    <property type="entry name" value="IS21_help_AAA"/>
    <property type="match status" value="1"/>
</dbReference>
<gene>
    <name evidence="5" type="ordered locus">Mahau_2265</name>
</gene>
<dbReference type="HOGENOM" id="CLU_062999_1_2_9"/>
<dbReference type="SMART" id="SM00382">
    <property type="entry name" value="AAA"/>
    <property type="match status" value="1"/>
</dbReference>
<dbReference type="GO" id="GO:0006260">
    <property type="term" value="P:DNA replication"/>
    <property type="evidence" value="ECO:0007669"/>
    <property type="project" value="TreeGrafter"/>
</dbReference>
<dbReference type="STRING" id="697281.Mahau_2265"/>
<dbReference type="CDD" id="cd00009">
    <property type="entry name" value="AAA"/>
    <property type="match status" value="1"/>
</dbReference>
<proteinExistence type="inferred from homology"/>
<evidence type="ECO:0000256" key="1">
    <source>
        <dbReference type="ARBA" id="ARBA00008059"/>
    </source>
</evidence>
<dbReference type="EMBL" id="CP002360">
    <property type="protein sequence ID" value="AEE97433.1"/>
    <property type="molecule type" value="Genomic_DNA"/>
</dbReference>
<dbReference type="PANTHER" id="PTHR30050">
    <property type="entry name" value="CHROMOSOMAL REPLICATION INITIATOR PROTEIN DNAA"/>
    <property type="match status" value="1"/>
</dbReference>
<keyword evidence="3 5" id="KW-0067">ATP-binding</keyword>
<dbReference type="InterPro" id="IPR002611">
    <property type="entry name" value="IstB_ATP-bd"/>
</dbReference>
<dbReference type="Gene3D" id="3.40.50.300">
    <property type="entry name" value="P-loop containing nucleotide triphosphate hydrolases"/>
    <property type="match status" value="1"/>
</dbReference>
<dbReference type="SUPFAM" id="SSF52540">
    <property type="entry name" value="P-loop containing nucleoside triphosphate hydrolases"/>
    <property type="match status" value="1"/>
</dbReference>
<evidence type="ECO:0000313" key="5">
    <source>
        <dbReference type="EMBL" id="AEE97433.1"/>
    </source>
</evidence>
<keyword evidence="2" id="KW-0547">Nucleotide-binding</keyword>
<evidence type="ECO:0000256" key="3">
    <source>
        <dbReference type="ARBA" id="ARBA00022840"/>
    </source>
</evidence>
<protein>
    <submittedName>
        <fullName evidence="5">IstB domain protein ATP-binding protein</fullName>
    </submittedName>
</protein>
<dbReference type="InterPro" id="IPR047661">
    <property type="entry name" value="IstB"/>
</dbReference>
<sequence>MNEINSKKELIRLYAKQLRLPTIAKYEPIMRRATEDGMGYEDFLCELLANEAATRQKNQLKRRIKAAGFPLAKSLDEFDFKALEHVEEALVWQLAIDDFVANQENVIMIGNPGTGKSHLAIGLGMRICKAGYKVKFYTAAQLANELAEAQEYHRLSKIDKQLAIIDLLILDELSYLSFNKHHSELLFQVLSERSERASVMITTNLEFSRWVEFFQDTMLTAALVDRLTFRAHILNMNGISYRFKQQRAAKQG</sequence>
<dbReference type="InterPro" id="IPR003593">
    <property type="entry name" value="AAA+_ATPase"/>
</dbReference>
<evidence type="ECO:0000313" key="6">
    <source>
        <dbReference type="Proteomes" id="UP000008457"/>
    </source>
</evidence>
<dbReference type="PANTHER" id="PTHR30050:SF4">
    <property type="entry name" value="ATP-BINDING PROTEIN RV3427C IN INSERTION SEQUENCE-RELATED"/>
    <property type="match status" value="1"/>
</dbReference>